<protein>
    <submittedName>
        <fullName evidence="2">Uncharacterized protein</fullName>
    </submittedName>
</protein>
<reference evidence="2 3" key="1">
    <citation type="journal article" date="2016" name="Sci. Rep.">
        <title>Metabolic traits of an uncultured archaeal lineage -MSBL1- from brine pools of the Red Sea.</title>
        <authorList>
            <person name="Mwirichia R."/>
            <person name="Alam I."/>
            <person name="Rashid M."/>
            <person name="Vinu M."/>
            <person name="Ba-Alawi W."/>
            <person name="Anthony Kamau A."/>
            <person name="Kamanda Ngugi D."/>
            <person name="Goker M."/>
            <person name="Klenk H.P."/>
            <person name="Bajic V."/>
            <person name="Stingl U."/>
        </authorList>
    </citation>
    <scope>NUCLEOTIDE SEQUENCE [LARGE SCALE GENOMIC DNA]</scope>
    <source>
        <strain evidence="2">SCGC-AAA259I14</strain>
    </source>
</reference>
<accession>A0A133UQ28</accession>
<evidence type="ECO:0000313" key="2">
    <source>
        <dbReference type="EMBL" id="KXA96305.1"/>
    </source>
</evidence>
<dbReference type="EMBL" id="LHXS01000073">
    <property type="protein sequence ID" value="KXA96305.1"/>
    <property type="molecule type" value="Genomic_DNA"/>
</dbReference>
<dbReference type="AlphaFoldDB" id="A0A133UQ28"/>
<sequence length="93" mass="10048">MKIGKSKVVYTPPSTGGCPVCRRSFFCPAAHGVPSPLPFPGSLRVASHPPALTLAVTDCKETGRRESGFRRENVREKRDRGVNRALDRGGIEG</sequence>
<comment type="caution">
    <text evidence="2">The sequence shown here is derived from an EMBL/GenBank/DDBJ whole genome shotgun (WGS) entry which is preliminary data.</text>
</comment>
<dbReference type="PROSITE" id="PS51257">
    <property type="entry name" value="PROKAR_LIPOPROTEIN"/>
    <property type="match status" value="1"/>
</dbReference>
<evidence type="ECO:0000256" key="1">
    <source>
        <dbReference type="SAM" id="MobiDB-lite"/>
    </source>
</evidence>
<organism evidence="2 3">
    <name type="scientific">candidate division MSBL1 archaeon SCGC-AAA259I14</name>
    <dbReference type="NCBI Taxonomy" id="1698268"/>
    <lineage>
        <taxon>Archaea</taxon>
        <taxon>Methanobacteriati</taxon>
        <taxon>Methanobacteriota</taxon>
        <taxon>candidate division MSBL1</taxon>
    </lineage>
</organism>
<feature type="region of interest" description="Disordered" evidence="1">
    <location>
        <begin position="63"/>
        <end position="93"/>
    </location>
</feature>
<gene>
    <name evidence="2" type="ORF">AKJ38_03505</name>
</gene>
<dbReference type="Proteomes" id="UP000070414">
    <property type="component" value="Unassembled WGS sequence"/>
</dbReference>
<keyword evidence="3" id="KW-1185">Reference proteome</keyword>
<evidence type="ECO:0000313" key="3">
    <source>
        <dbReference type="Proteomes" id="UP000070414"/>
    </source>
</evidence>
<proteinExistence type="predicted"/>
<name>A0A133UQ28_9EURY</name>